<dbReference type="AlphaFoldDB" id="A0A3Q3D6B4"/>
<dbReference type="GO" id="GO:0042119">
    <property type="term" value="P:neutrophil activation"/>
    <property type="evidence" value="ECO:0007669"/>
    <property type="project" value="TreeGrafter"/>
</dbReference>
<dbReference type="InterPro" id="IPR009079">
    <property type="entry name" value="4_helix_cytokine-like_core"/>
</dbReference>
<keyword evidence="5" id="KW-0732">Signal</keyword>
<proteinExistence type="inferred from homology"/>
<reference evidence="9" key="2">
    <citation type="submission" date="2025-09" db="UniProtKB">
        <authorList>
            <consortium name="Ensembl"/>
        </authorList>
    </citation>
    <scope>IDENTIFICATION</scope>
</reference>
<keyword evidence="10" id="KW-1185">Reference proteome</keyword>
<evidence type="ECO:0000313" key="9">
    <source>
        <dbReference type="Ensembl" id="ENSHCOP00000003969.1"/>
    </source>
</evidence>
<dbReference type="GeneTree" id="ENSGT00490000044733"/>
<protein>
    <recommendedName>
        <fullName evidence="7">Interleukin</fullName>
    </recommendedName>
</protein>
<comment type="subcellular location">
    <subcellularLocation>
        <location evidence="1">Secreted</location>
    </subcellularLocation>
</comment>
<evidence type="ECO:0000256" key="5">
    <source>
        <dbReference type="ARBA" id="ARBA00022729"/>
    </source>
</evidence>
<accession>A0A3Q3D6B4</accession>
<dbReference type="GO" id="GO:0006955">
    <property type="term" value="P:immune response"/>
    <property type="evidence" value="ECO:0007669"/>
    <property type="project" value="InterPro"/>
</dbReference>
<evidence type="ECO:0000313" key="10">
    <source>
        <dbReference type="Proteomes" id="UP000264820"/>
    </source>
</evidence>
<dbReference type="PANTHER" id="PTHR14356">
    <property type="entry name" value="INTERLEUKIN-15-RELATED"/>
    <property type="match status" value="1"/>
</dbReference>
<dbReference type="GO" id="GO:0001819">
    <property type="term" value="P:positive regulation of cytokine production"/>
    <property type="evidence" value="ECO:0007669"/>
    <property type="project" value="TreeGrafter"/>
</dbReference>
<dbReference type="Proteomes" id="UP000264820">
    <property type="component" value="Unplaced"/>
</dbReference>
<keyword evidence="8" id="KW-0472">Membrane</keyword>
<dbReference type="PANTHER" id="PTHR14356:SF3">
    <property type="entry name" value="INTERLEUKIN-15"/>
    <property type="match status" value="1"/>
</dbReference>
<name>A0A3Q3D6B4_HIPCM</name>
<evidence type="ECO:0000256" key="1">
    <source>
        <dbReference type="ARBA" id="ARBA00004613"/>
    </source>
</evidence>
<evidence type="ECO:0000256" key="3">
    <source>
        <dbReference type="ARBA" id="ARBA00022514"/>
    </source>
</evidence>
<reference evidence="9" key="1">
    <citation type="submission" date="2025-08" db="UniProtKB">
        <authorList>
            <consortium name="Ensembl"/>
        </authorList>
    </citation>
    <scope>IDENTIFICATION</scope>
</reference>
<evidence type="ECO:0000256" key="6">
    <source>
        <dbReference type="ARBA" id="ARBA00023157"/>
    </source>
</evidence>
<keyword evidence="8" id="KW-0812">Transmembrane</keyword>
<dbReference type="SUPFAM" id="SSF47266">
    <property type="entry name" value="4-helical cytokines"/>
    <property type="match status" value="1"/>
</dbReference>
<dbReference type="Gene3D" id="1.20.1250.70">
    <property type="entry name" value="Interleukin-15/Interleukin-21"/>
    <property type="match status" value="1"/>
</dbReference>
<keyword evidence="3 7" id="KW-0202">Cytokine</keyword>
<evidence type="ECO:0000256" key="7">
    <source>
        <dbReference type="RuleBase" id="RU003453"/>
    </source>
</evidence>
<dbReference type="GO" id="GO:0005615">
    <property type="term" value="C:extracellular space"/>
    <property type="evidence" value="ECO:0007669"/>
    <property type="project" value="UniProtKB-KW"/>
</dbReference>
<dbReference type="STRING" id="109280.ENSHCOP00000003969"/>
<dbReference type="InterPro" id="IPR020410">
    <property type="entry name" value="IL-15_fish"/>
</dbReference>
<dbReference type="InterPro" id="IPR003443">
    <property type="entry name" value="IL-15/IL-21_fam"/>
</dbReference>
<dbReference type="Pfam" id="PF02372">
    <property type="entry name" value="IL15"/>
    <property type="match status" value="1"/>
</dbReference>
<keyword evidence="4" id="KW-0964">Secreted</keyword>
<organism evidence="9 10">
    <name type="scientific">Hippocampus comes</name>
    <name type="common">Tiger tail seahorse</name>
    <dbReference type="NCBI Taxonomy" id="109280"/>
    <lineage>
        <taxon>Eukaryota</taxon>
        <taxon>Metazoa</taxon>
        <taxon>Chordata</taxon>
        <taxon>Craniata</taxon>
        <taxon>Vertebrata</taxon>
        <taxon>Euteleostomi</taxon>
        <taxon>Actinopterygii</taxon>
        <taxon>Neopterygii</taxon>
        <taxon>Teleostei</taxon>
        <taxon>Neoteleostei</taxon>
        <taxon>Acanthomorphata</taxon>
        <taxon>Syngnathiaria</taxon>
        <taxon>Syngnathiformes</taxon>
        <taxon>Syngnathoidei</taxon>
        <taxon>Syngnathidae</taxon>
        <taxon>Hippocampus</taxon>
    </lineage>
</organism>
<dbReference type="GO" id="GO:0005126">
    <property type="term" value="F:cytokine receptor binding"/>
    <property type="evidence" value="ECO:0007669"/>
    <property type="project" value="InterPro"/>
</dbReference>
<dbReference type="GO" id="GO:0050778">
    <property type="term" value="P:positive regulation of immune response"/>
    <property type="evidence" value="ECO:0007669"/>
    <property type="project" value="TreeGrafter"/>
</dbReference>
<dbReference type="GO" id="GO:0005125">
    <property type="term" value="F:cytokine activity"/>
    <property type="evidence" value="ECO:0007669"/>
    <property type="project" value="UniProtKB-KW"/>
</dbReference>
<keyword evidence="8" id="KW-1133">Transmembrane helix</keyword>
<sequence length="154" mass="17555">MRRCALTRPCCFQVGTRLRLCPHLCRDRRTTQVWLCVFVLSTATFIAFHSPMRPENALIFAPLQESRAMLYAPSMNDIQCHLLSLKCYFLELVMVMDEEEVDGDNIYGNCLHDFNEALLPKDDAVSCPPCEAHSQGNITTFLDRLKTLLQAVTL</sequence>
<dbReference type="PRINTS" id="PR01949">
    <property type="entry name" value="INTLKN15FISH"/>
</dbReference>
<evidence type="ECO:0000256" key="4">
    <source>
        <dbReference type="ARBA" id="ARBA00022525"/>
    </source>
</evidence>
<feature type="transmembrane region" description="Helical" evidence="8">
    <location>
        <begin position="33"/>
        <end position="52"/>
    </location>
</feature>
<evidence type="ECO:0000256" key="8">
    <source>
        <dbReference type="SAM" id="Phobius"/>
    </source>
</evidence>
<comment type="similarity">
    <text evidence="2 7">Belongs to the IL-15/IL-21 family.</text>
</comment>
<dbReference type="Ensembl" id="ENSHCOT00000007856.1">
    <property type="protein sequence ID" value="ENSHCOP00000003969.1"/>
    <property type="gene ID" value="ENSHCOG00000005350.1"/>
</dbReference>
<dbReference type="GO" id="GO:0042102">
    <property type="term" value="P:positive regulation of T cell proliferation"/>
    <property type="evidence" value="ECO:0007669"/>
    <property type="project" value="TreeGrafter"/>
</dbReference>
<evidence type="ECO:0000256" key="2">
    <source>
        <dbReference type="ARBA" id="ARBA00006050"/>
    </source>
</evidence>
<keyword evidence="6" id="KW-1015">Disulfide bond</keyword>